<dbReference type="GO" id="GO:0008270">
    <property type="term" value="F:zinc ion binding"/>
    <property type="evidence" value="ECO:0007669"/>
    <property type="project" value="UniProtKB-KW"/>
</dbReference>
<name>A0AAJ7XG96_PETMA</name>
<dbReference type="GO" id="GO:0010008">
    <property type="term" value="C:endosome membrane"/>
    <property type="evidence" value="ECO:0007669"/>
    <property type="project" value="UniProtKB-SubCell"/>
</dbReference>
<dbReference type="InterPro" id="IPR001841">
    <property type="entry name" value="Znf_RING"/>
</dbReference>
<evidence type="ECO:0000313" key="24">
    <source>
        <dbReference type="RefSeq" id="XP_032833631.1"/>
    </source>
</evidence>
<protein>
    <recommendedName>
        <fullName evidence="5">RING-type E3 ubiquitin transferase</fullName>
        <ecNumber evidence="5">2.3.2.27</ecNumber>
    </recommendedName>
</protein>
<dbReference type="KEGG" id="pmrn:116956276"/>
<feature type="region of interest" description="Disordered" evidence="19">
    <location>
        <begin position="289"/>
        <end position="451"/>
    </location>
</feature>
<organism evidence="22 23">
    <name type="scientific">Petromyzon marinus</name>
    <name type="common">Sea lamprey</name>
    <dbReference type="NCBI Taxonomy" id="7757"/>
    <lineage>
        <taxon>Eukaryota</taxon>
        <taxon>Metazoa</taxon>
        <taxon>Chordata</taxon>
        <taxon>Craniata</taxon>
        <taxon>Vertebrata</taxon>
        <taxon>Cyclostomata</taxon>
        <taxon>Hyperoartia</taxon>
        <taxon>Petromyzontiformes</taxon>
        <taxon>Petromyzontidae</taxon>
        <taxon>Petromyzon</taxon>
    </lineage>
</organism>
<evidence type="ECO:0000259" key="21">
    <source>
        <dbReference type="PROSITE" id="PS50089"/>
    </source>
</evidence>
<evidence type="ECO:0000256" key="19">
    <source>
        <dbReference type="SAM" id="MobiDB-lite"/>
    </source>
</evidence>
<keyword evidence="12" id="KW-0833">Ubl conjugation pathway</keyword>
<dbReference type="GO" id="GO:0005765">
    <property type="term" value="C:lysosomal membrane"/>
    <property type="evidence" value="ECO:0007669"/>
    <property type="project" value="UniProtKB-SubCell"/>
</dbReference>
<dbReference type="FunFam" id="3.50.30.30:FF:000026">
    <property type="entry name" value="E3 ubiquitin-protein ligase RNF13"/>
    <property type="match status" value="1"/>
</dbReference>
<dbReference type="SMART" id="SM00184">
    <property type="entry name" value="RING"/>
    <property type="match status" value="1"/>
</dbReference>
<evidence type="ECO:0000256" key="3">
    <source>
        <dbReference type="ARBA" id="ARBA00004530"/>
    </source>
</evidence>
<feature type="transmembrane region" description="Helical" evidence="20">
    <location>
        <begin position="143"/>
        <end position="162"/>
    </location>
</feature>
<keyword evidence="9" id="KW-0732">Signal</keyword>
<evidence type="ECO:0000313" key="22">
    <source>
        <dbReference type="Proteomes" id="UP001318040"/>
    </source>
</evidence>
<evidence type="ECO:0000256" key="20">
    <source>
        <dbReference type="SAM" id="Phobius"/>
    </source>
</evidence>
<dbReference type="FunFam" id="3.30.40.10:FF:000099">
    <property type="entry name" value="E3 ubiquitin-protein ligase RNF167"/>
    <property type="match status" value="1"/>
</dbReference>
<keyword evidence="14 20" id="KW-1133">Transmembrane helix</keyword>
<dbReference type="PANTHER" id="PTHR47168:SF1">
    <property type="entry name" value="OS02G0798600 PROTEIN"/>
    <property type="match status" value="1"/>
</dbReference>
<proteinExistence type="predicted"/>
<feature type="compositionally biased region" description="Acidic residues" evidence="19">
    <location>
        <begin position="312"/>
        <end position="323"/>
    </location>
</feature>
<keyword evidence="10" id="KW-0967">Endosome</keyword>
<evidence type="ECO:0000256" key="17">
    <source>
        <dbReference type="ARBA" id="ARBA00023228"/>
    </source>
</evidence>
<evidence type="ECO:0000256" key="1">
    <source>
        <dbReference type="ARBA" id="ARBA00000900"/>
    </source>
</evidence>
<dbReference type="InterPro" id="IPR013083">
    <property type="entry name" value="Znf_RING/FYVE/PHD"/>
</dbReference>
<evidence type="ECO:0000256" key="14">
    <source>
        <dbReference type="ARBA" id="ARBA00022989"/>
    </source>
</evidence>
<dbReference type="SUPFAM" id="SSF57850">
    <property type="entry name" value="RING/U-box"/>
    <property type="match status" value="1"/>
</dbReference>
<dbReference type="CDD" id="cd16796">
    <property type="entry name" value="RING-H2_RNF13"/>
    <property type="match status" value="1"/>
</dbReference>
<keyword evidence="22" id="KW-1185">Reference proteome</keyword>
<reference evidence="23 24" key="1">
    <citation type="submission" date="2025-04" db="UniProtKB">
        <authorList>
            <consortium name="RefSeq"/>
        </authorList>
    </citation>
    <scope>IDENTIFICATION</scope>
    <source>
        <tissue evidence="23 24">Sperm</tissue>
    </source>
</reference>
<evidence type="ECO:0000256" key="13">
    <source>
        <dbReference type="ARBA" id="ARBA00022833"/>
    </source>
</evidence>
<dbReference type="Pfam" id="PF13639">
    <property type="entry name" value="zf-RING_2"/>
    <property type="match status" value="1"/>
</dbReference>
<comment type="subcellular location">
    <subcellularLocation>
        <location evidence="3">Endosome membrane</location>
        <topology evidence="3">Single-pass type I membrane protein</topology>
    </subcellularLocation>
    <subcellularLocation>
        <location evidence="2">Lysosome membrane</location>
        <topology evidence="2">Single-pass type I membrane protein</topology>
    </subcellularLocation>
</comment>
<evidence type="ECO:0000256" key="6">
    <source>
        <dbReference type="ARBA" id="ARBA00022679"/>
    </source>
</evidence>
<evidence type="ECO:0000313" key="23">
    <source>
        <dbReference type="RefSeq" id="XP_032833629.1"/>
    </source>
</evidence>
<feature type="transmembrane region" description="Helical" evidence="20">
    <location>
        <begin position="16"/>
        <end position="39"/>
    </location>
</feature>
<keyword evidence="11 18" id="KW-0863">Zinc-finger</keyword>
<evidence type="ECO:0000256" key="16">
    <source>
        <dbReference type="ARBA" id="ARBA00023180"/>
    </source>
</evidence>
<dbReference type="Proteomes" id="UP001318040">
    <property type="component" value="Chromosome 64"/>
</dbReference>
<dbReference type="GO" id="GO:0061630">
    <property type="term" value="F:ubiquitin protein ligase activity"/>
    <property type="evidence" value="ECO:0007669"/>
    <property type="project" value="UniProtKB-EC"/>
</dbReference>
<evidence type="ECO:0000256" key="4">
    <source>
        <dbReference type="ARBA" id="ARBA00004906"/>
    </source>
</evidence>
<dbReference type="InterPro" id="IPR003137">
    <property type="entry name" value="PA_domain"/>
</dbReference>
<dbReference type="InterPro" id="IPR051653">
    <property type="entry name" value="E3_ligase_sorting_rcpt"/>
</dbReference>
<keyword evidence="13" id="KW-0862">Zinc</keyword>
<evidence type="ECO:0000256" key="15">
    <source>
        <dbReference type="ARBA" id="ARBA00023136"/>
    </source>
</evidence>
<keyword evidence="7 20" id="KW-0812">Transmembrane</keyword>
<keyword evidence="15 20" id="KW-0472">Membrane</keyword>
<feature type="compositionally biased region" description="Acidic residues" evidence="19">
    <location>
        <begin position="353"/>
        <end position="365"/>
    </location>
</feature>
<evidence type="ECO:0000256" key="10">
    <source>
        <dbReference type="ARBA" id="ARBA00022753"/>
    </source>
</evidence>
<evidence type="ECO:0000256" key="12">
    <source>
        <dbReference type="ARBA" id="ARBA00022786"/>
    </source>
</evidence>
<keyword evidence="6" id="KW-0808">Transferase</keyword>
<keyword evidence="8" id="KW-0479">Metal-binding</keyword>
<dbReference type="RefSeq" id="XP_032833631.1">
    <property type="nucleotide sequence ID" value="XM_032977740.1"/>
</dbReference>
<dbReference type="SUPFAM" id="SSF52025">
    <property type="entry name" value="PA domain"/>
    <property type="match status" value="1"/>
</dbReference>
<keyword evidence="16" id="KW-0325">Glycoprotein</keyword>
<dbReference type="PANTHER" id="PTHR47168">
    <property type="entry name" value="RING ZINC FINGER DOMAIN SUPERFAMILY PROTEIN-RELATED"/>
    <property type="match status" value="1"/>
</dbReference>
<dbReference type="InterPro" id="IPR046450">
    <property type="entry name" value="PA_dom_sf"/>
</dbReference>
<evidence type="ECO:0000256" key="8">
    <source>
        <dbReference type="ARBA" id="ARBA00022723"/>
    </source>
</evidence>
<evidence type="ECO:0000256" key="7">
    <source>
        <dbReference type="ARBA" id="ARBA00022692"/>
    </source>
</evidence>
<dbReference type="CDD" id="cd02123">
    <property type="entry name" value="PA_C_RZF_like"/>
    <property type="match status" value="1"/>
</dbReference>
<evidence type="ECO:0000256" key="2">
    <source>
        <dbReference type="ARBA" id="ARBA00004352"/>
    </source>
</evidence>
<evidence type="ECO:0000256" key="9">
    <source>
        <dbReference type="ARBA" id="ARBA00022729"/>
    </source>
</evidence>
<evidence type="ECO:0000256" key="11">
    <source>
        <dbReference type="ARBA" id="ARBA00022771"/>
    </source>
</evidence>
<dbReference type="Gene3D" id="3.50.30.30">
    <property type="match status" value="1"/>
</dbReference>
<evidence type="ECO:0000256" key="18">
    <source>
        <dbReference type="PROSITE-ProRule" id="PRU00175"/>
    </source>
</evidence>
<feature type="compositionally biased region" description="Basic and acidic residues" evidence="19">
    <location>
        <begin position="434"/>
        <end position="443"/>
    </location>
</feature>
<feature type="transmembrane region" description="Helical" evidence="20">
    <location>
        <begin position="182"/>
        <end position="207"/>
    </location>
</feature>
<dbReference type="Pfam" id="PF02225">
    <property type="entry name" value="PA"/>
    <property type="match status" value="1"/>
</dbReference>
<accession>A0AAJ7XG96</accession>
<keyword evidence="17" id="KW-0458">Lysosome</keyword>
<feature type="compositionally biased region" description="Low complexity" evidence="19">
    <location>
        <begin position="413"/>
        <end position="426"/>
    </location>
</feature>
<gene>
    <name evidence="23 24" type="primary">LOC116956276</name>
</gene>
<sequence>MMSFPLDAVMLSATQIYIILMVHITAFLNFCPASGFIIATRDNYSTMFDDRLSSFGNQLPEQGLKGYLVPVQPEEEGCHILSPPPKKHNATYFIALIRRGGCNFDVKVLRAQEAGYKAAIVHNINSEQLVTMSSDDVTIFRQIIIPSVFVGETAGLLLKTYYSYSDDAVVFLGAKDPFSLEYLFIPFLVIVGLCLVILLVFGVARCVRERRRARRNRLSKRQLKKIPMHRFEKGDSYDVCAICLEEYEEGERLRVLPCAHAFHCKCVDPWLTQQRKNCPVCKRKVVRSHGSDSESESDAESGARGGGGGGRDDDDDDNNDDASETTPLLRSPAGRPPAPSFGSTTGASNVAAAEDDDGGDDDGGDDGGRRAAADSSDEEAGRGACGPRGAADGTEAPEDGGGRGRKRKGTAERPASPSRAAGAAAGVTVQVHTDSGEDRRDRPGSGSGRGG</sequence>
<dbReference type="AlphaFoldDB" id="A0AAJ7XG96"/>
<dbReference type="Gene3D" id="3.30.40.10">
    <property type="entry name" value="Zinc/RING finger domain, C3HC4 (zinc finger)"/>
    <property type="match status" value="1"/>
</dbReference>
<dbReference type="RefSeq" id="XP_032833629.1">
    <property type="nucleotide sequence ID" value="XM_032977738.1"/>
</dbReference>
<feature type="domain" description="RING-type" evidence="21">
    <location>
        <begin position="240"/>
        <end position="282"/>
    </location>
</feature>
<dbReference type="InterPro" id="IPR044744">
    <property type="entry name" value="ZNRF4/RNF13/RNF167_PA"/>
</dbReference>
<dbReference type="PROSITE" id="PS50089">
    <property type="entry name" value="ZF_RING_2"/>
    <property type="match status" value="1"/>
</dbReference>
<dbReference type="EC" id="2.3.2.27" evidence="5"/>
<evidence type="ECO:0000256" key="5">
    <source>
        <dbReference type="ARBA" id="ARBA00012483"/>
    </source>
</evidence>
<comment type="pathway">
    <text evidence="4">Protein modification; protein ubiquitination.</text>
</comment>
<comment type="catalytic activity">
    <reaction evidence="1">
        <text>S-ubiquitinyl-[E2 ubiquitin-conjugating enzyme]-L-cysteine + [acceptor protein]-L-lysine = [E2 ubiquitin-conjugating enzyme]-L-cysteine + N(6)-ubiquitinyl-[acceptor protein]-L-lysine.</text>
        <dbReference type="EC" id="2.3.2.27"/>
    </reaction>
</comment>